<name>A0A6J4U1F2_9SPHN</name>
<evidence type="ECO:0000256" key="1">
    <source>
        <dbReference type="SAM" id="Coils"/>
    </source>
</evidence>
<organism evidence="5">
    <name type="scientific">uncultured Sphingomonadaceae bacterium</name>
    <dbReference type="NCBI Taxonomy" id="169976"/>
    <lineage>
        <taxon>Bacteria</taxon>
        <taxon>Pseudomonadati</taxon>
        <taxon>Pseudomonadota</taxon>
        <taxon>Alphaproteobacteria</taxon>
        <taxon>Sphingomonadales</taxon>
        <taxon>Sphingomonadaceae</taxon>
        <taxon>environmental samples</taxon>
    </lineage>
</organism>
<sequence length="307" mass="34258">MSERTADVEFSDGFDDDSEPEGAYDRPFSTKPLASSANDTPGQSFFPVGALPEDMEMQSRSFIARRLPDLGIALKSILAFWLLYMVLVTLRGVVIQLPDFVGLLERRTAAALVGASLTFLVYLAMRPLANVHLRKKAILAGLICLPASAAYAACNYAIFYIIAPLDGTKVEMKMKMKELSPTEVALTMIAEGTLSWYFLFAAWAAVYVAMSYATQLRAADRRAAAFEREAQEAQLRALRYQINPHFLFNTLNSLSSLILSKRTDTAERMIMNLSTFFRTTLSADPTADISLEEEIKLQRLYLDIEQM</sequence>
<feature type="compositionally biased region" description="Acidic residues" evidence="2">
    <location>
        <begin position="9"/>
        <end position="22"/>
    </location>
</feature>
<keyword evidence="3" id="KW-0472">Membrane</keyword>
<feature type="domain" description="Signal transduction histidine kinase internal region" evidence="4">
    <location>
        <begin position="233"/>
        <end position="307"/>
    </location>
</feature>
<dbReference type="EMBL" id="CADCVX010000624">
    <property type="protein sequence ID" value="CAA9538285.1"/>
    <property type="molecule type" value="Genomic_DNA"/>
</dbReference>
<feature type="non-terminal residue" evidence="5">
    <location>
        <position position="307"/>
    </location>
</feature>
<dbReference type="PANTHER" id="PTHR34220">
    <property type="entry name" value="SENSOR HISTIDINE KINASE YPDA"/>
    <property type="match status" value="1"/>
</dbReference>
<dbReference type="GO" id="GO:0000155">
    <property type="term" value="F:phosphorelay sensor kinase activity"/>
    <property type="evidence" value="ECO:0007669"/>
    <property type="project" value="InterPro"/>
</dbReference>
<reference evidence="5" key="1">
    <citation type="submission" date="2020-02" db="EMBL/GenBank/DDBJ databases">
        <authorList>
            <person name="Meier V. D."/>
        </authorList>
    </citation>
    <scope>NUCLEOTIDE SEQUENCE</scope>
    <source>
        <strain evidence="5">AVDCRST_MAG91</strain>
    </source>
</reference>
<accession>A0A6J4U1F2</accession>
<evidence type="ECO:0000313" key="5">
    <source>
        <dbReference type="EMBL" id="CAA9538285.1"/>
    </source>
</evidence>
<dbReference type="Pfam" id="PF06580">
    <property type="entry name" value="His_kinase"/>
    <property type="match status" value="1"/>
</dbReference>
<dbReference type="InterPro" id="IPR050640">
    <property type="entry name" value="Bact_2-comp_sensor_kinase"/>
</dbReference>
<keyword evidence="1" id="KW-0175">Coiled coil</keyword>
<keyword evidence="3" id="KW-0812">Transmembrane</keyword>
<evidence type="ECO:0000256" key="3">
    <source>
        <dbReference type="SAM" id="Phobius"/>
    </source>
</evidence>
<evidence type="ECO:0000256" key="2">
    <source>
        <dbReference type="SAM" id="MobiDB-lite"/>
    </source>
</evidence>
<feature type="region of interest" description="Disordered" evidence="2">
    <location>
        <begin position="1"/>
        <end position="41"/>
    </location>
</feature>
<proteinExistence type="predicted"/>
<dbReference type="AlphaFoldDB" id="A0A6J4U1F2"/>
<feature type="compositionally biased region" description="Polar residues" evidence="2">
    <location>
        <begin position="32"/>
        <end position="41"/>
    </location>
</feature>
<dbReference type="GO" id="GO:0016020">
    <property type="term" value="C:membrane"/>
    <property type="evidence" value="ECO:0007669"/>
    <property type="project" value="InterPro"/>
</dbReference>
<evidence type="ECO:0000259" key="4">
    <source>
        <dbReference type="Pfam" id="PF06580"/>
    </source>
</evidence>
<feature type="transmembrane region" description="Helical" evidence="3">
    <location>
        <begin position="67"/>
        <end position="87"/>
    </location>
</feature>
<dbReference type="PANTHER" id="PTHR34220:SF7">
    <property type="entry name" value="SENSOR HISTIDINE KINASE YPDA"/>
    <property type="match status" value="1"/>
</dbReference>
<feature type="transmembrane region" description="Helical" evidence="3">
    <location>
        <begin position="137"/>
        <end position="163"/>
    </location>
</feature>
<feature type="coiled-coil region" evidence="1">
    <location>
        <begin position="216"/>
        <end position="243"/>
    </location>
</feature>
<dbReference type="InterPro" id="IPR010559">
    <property type="entry name" value="Sig_transdc_His_kin_internal"/>
</dbReference>
<gene>
    <name evidence="5" type="ORF">AVDCRST_MAG91-3586</name>
</gene>
<keyword evidence="3" id="KW-1133">Transmembrane helix</keyword>
<feature type="transmembrane region" description="Helical" evidence="3">
    <location>
        <begin position="194"/>
        <end position="213"/>
    </location>
</feature>
<feature type="transmembrane region" description="Helical" evidence="3">
    <location>
        <begin position="107"/>
        <end position="125"/>
    </location>
</feature>
<protein>
    <recommendedName>
        <fullName evidence="4">Signal transduction histidine kinase internal region domain-containing protein</fullName>
    </recommendedName>
</protein>